<dbReference type="STRING" id="550983.A4R26_20815"/>
<evidence type="ECO:0000313" key="2">
    <source>
        <dbReference type="EMBL" id="OQP59830.1"/>
    </source>
</evidence>
<dbReference type="RefSeq" id="WP_081164512.1">
    <property type="nucleotide sequence ID" value="NZ_LWBP01000167.1"/>
</dbReference>
<feature type="chain" id="PRO_5012438576" description="DUF4221 domain-containing protein" evidence="1">
    <location>
        <begin position="24"/>
        <end position="407"/>
    </location>
</feature>
<dbReference type="EMBL" id="LWBP01000167">
    <property type="protein sequence ID" value="OQP59830.1"/>
    <property type="molecule type" value="Genomic_DNA"/>
</dbReference>
<dbReference type="Proteomes" id="UP000192276">
    <property type="component" value="Unassembled WGS sequence"/>
</dbReference>
<accession>A0A1V9FNB3</accession>
<protein>
    <recommendedName>
        <fullName evidence="4">DUF4221 domain-containing protein</fullName>
    </recommendedName>
</protein>
<evidence type="ECO:0000313" key="3">
    <source>
        <dbReference type="Proteomes" id="UP000192276"/>
    </source>
</evidence>
<evidence type="ECO:0008006" key="4">
    <source>
        <dbReference type="Google" id="ProtNLM"/>
    </source>
</evidence>
<name>A0A1V9FNB3_9BACT</name>
<sequence length="407" mass="46695">MKIFNYRLAFFFFFSLVAACNEAHNHQAVILAHPEKFSDTASFVLQIDSVSTIADTFASENASATASFYDRKTDELLYYLYNHTSGELRIYSLTTKRFLKGIALKKDGATSIGNLQALFCNTADSIFILDEAYIALIDSTGTIKTRWPINERGARTQPFFEKYVFYTRPPSIFHYDKSTRCIYVQAYERAEFDPKSGFKTKESPGRTGFIAKYDLAAKRPDMLPVSYAAQYSTNYYGNMLQPSVNFIHAGQNCISYIFPVSPGVYTQQLNSDTANEYACLSSISTNSVEPLTWDDIDNEDLKVRHFHRNVNFCRLVYTDSPACYYRFHYDKMDSGDNDFQNVYAKKKLFLTVIDNHFSICKELSMPIRNIHTLAAFSAKGTVYIPMVDPLRRKRNFLQFLTLKIDKK</sequence>
<proteinExistence type="predicted"/>
<gene>
    <name evidence="2" type="ORF">A4R26_20815</name>
</gene>
<dbReference type="AlphaFoldDB" id="A0A1V9FNB3"/>
<keyword evidence="3" id="KW-1185">Reference proteome</keyword>
<dbReference type="PROSITE" id="PS51257">
    <property type="entry name" value="PROKAR_LIPOPROTEIN"/>
    <property type="match status" value="1"/>
</dbReference>
<feature type="signal peptide" evidence="1">
    <location>
        <begin position="1"/>
        <end position="23"/>
    </location>
</feature>
<evidence type="ECO:0000256" key="1">
    <source>
        <dbReference type="SAM" id="SignalP"/>
    </source>
</evidence>
<organism evidence="2 3">
    <name type="scientific">Niastella populi</name>
    <dbReference type="NCBI Taxonomy" id="550983"/>
    <lineage>
        <taxon>Bacteria</taxon>
        <taxon>Pseudomonadati</taxon>
        <taxon>Bacteroidota</taxon>
        <taxon>Chitinophagia</taxon>
        <taxon>Chitinophagales</taxon>
        <taxon>Chitinophagaceae</taxon>
        <taxon>Niastella</taxon>
    </lineage>
</organism>
<comment type="caution">
    <text evidence="2">The sequence shown here is derived from an EMBL/GenBank/DDBJ whole genome shotgun (WGS) entry which is preliminary data.</text>
</comment>
<dbReference type="InterPro" id="IPR025316">
    <property type="entry name" value="DUF4221"/>
</dbReference>
<keyword evidence="1" id="KW-0732">Signal</keyword>
<dbReference type="Pfam" id="PF13970">
    <property type="entry name" value="DUF4221"/>
    <property type="match status" value="1"/>
</dbReference>
<dbReference type="OrthoDB" id="1024787at2"/>
<reference evidence="3" key="1">
    <citation type="submission" date="2016-04" db="EMBL/GenBank/DDBJ databases">
        <authorList>
            <person name="Chen L."/>
            <person name="Zhuang W."/>
            <person name="Wang G."/>
        </authorList>
    </citation>
    <scope>NUCLEOTIDE SEQUENCE [LARGE SCALE GENOMIC DNA]</scope>
    <source>
        <strain evidence="3">208</strain>
    </source>
</reference>